<dbReference type="AlphaFoldDB" id="A0A1B6HS84"/>
<reference evidence="2" key="1">
    <citation type="submission" date="2015-11" db="EMBL/GenBank/DDBJ databases">
        <title>De novo transcriptome assembly of four potential Pierce s Disease insect vectors from Arizona vineyards.</title>
        <authorList>
            <person name="Tassone E.E."/>
        </authorList>
    </citation>
    <scope>NUCLEOTIDE SEQUENCE</scope>
</reference>
<protein>
    <submittedName>
        <fullName evidence="2">Uncharacterized protein</fullName>
    </submittedName>
</protein>
<feature type="region of interest" description="Disordered" evidence="1">
    <location>
        <begin position="504"/>
        <end position="531"/>
    </location>
</feature>
<name>A0A1B6HS84_9HEMI</name>
<proteinExistence type="predicted"/>
<evidence type="ECO:0000256" key="1">
    <source>
        <dbReference type="SAM" id="MobiDB-lite"/>
    </source>
</evidence>
<feature type="region of interest" description="Disordered" evidence="1">
    <location>
        <begin position="468"/>
        <end position="488"/>
    </location>
</feature>
<sequence>LQLIEKSMGNSSGGSQHQTPLLQTMQMLKKVLQTDDLQSTNSEYQASSSQPCVSSISSTEEKSSQLIQVAELLQKLLQSHVNNSEICERTRLLPVLQVMQQVTAKIRTVVLNEQKNQLLIVLDLMEKALQSQSVRNSPLPLQLLQTIEALKRVLQSNSISESSVAAITPSTPIANPEKIIQQIPQPPVRVSADQPSQLLQLLQLMVTAMQTHINTIGVGAQRSQLLQITQLLEHTVTTQGKNLEKEEQKTHLSMILQLLETALQSLEQHPTQLMQIMQLIKMKLNQAPPMMLEPHPTQLMQVIELIQKTLQTYANSMEMNKEKEQLFRVIHLLQQALASQQGVTASPEQQKQLIRFIQLVQQTLETQVFPLSTGSQPLQILQIMQLIQQTLNSAASPPISDQCQPVVQPFSVPPSQNQFSHIVQQYNISVQNNPGINLPPQQVMQLQSVNSPASTHQYQSSCARQLDKSLQTESHSGQRATQFSSNPMSQVVRQVEGLQNQFNSSIPLTSQPLPDQSRVSALMQQVSRPPR</sequence>
<feature type="non-terminal residue" evidence="2">
    <location>
        <position position="1"/>
    </location>
</feature>
<evidence type="ECO:0000313" key="2">
    <source>
        <dbReference type="EMBL" id="JAS77539.1"/>
    </source>
</evidence>
<gene>
    <name evidence="2" type="ORF">g.16142</name>
</gene>
<dbReference type="EMBL" id="GECU01030167">
    <property type="protein sequence ID" value="JAS77539.1"/>
    <property type="molecule type" value="Transcribed_RNA"/>
</dbReference>
<accession>A0A1B6HS84</accession>
<organism evidence="2">
    <name type="scientific">Homalodisca liturata</name>
    <dbReference type="NCBI Taxonomy" id="320908"/>
    <lineage>
        <taxon>Eukaryota</taxon>
        <taxon>Metazoa</taxon>
        <taxon>Ecdysozoa</taxon>
        <taxon>Arthropoda</taxon>
        <taxon>Hexapoda</taxon>
        <taxon>Insecta</taxon>
        <taxon>Pterygota</taxon>
        <taxon>Neoptera</taxon>
        <taxon>Paraneoptera</taxon>
        <taxon>Hemiptera</taxon>
        <taxon>Auchenorrhyncha</taxon>
        <taxon>Membracoidea</taxon>
        <taxon>Cicadellidae</taxon>
        <taxon>Cicadellinae</taxon>
        <taxon>Proconiini</taxon>
        <taxon>Homalodisca</taxon>
    </lineage>
</organism>